<keyword evidence="4" id="KW-1185">Reference proteome</keyword>
<dbReference type="InterPro" id="IPR054424">
    <property type="entry name" value="Replitron_HUH"/>
</dbReference>
<reference evidence="3 4" key="1">
    <citation type="submission" date="2024-09" db="EMBL/GenBank/DDBJ databases">
        <title>Chromosome-scale assembly of Riccia sorocarpa.</title>
        <authorList>
            <person name="Paukszto L."/>
        </authorList>
    </citation>
    <scope>NUCLEOTIDE SEQUENCE [LARGE SCALE GENOMIC DNA]</scope>
    <source>
        <strain evidence="3">LP-2024</strain>
        <tissue evidence="3">Aerial parts of the thallus</tissue>
    </source>
</reference>
<evidence type="ECO:0000256" key="1">
    <source>
        <dbReference type="SAM" id="MobiDB-lite"/>
    </source>
</evidence>
<dbReference type="EMBL" id="JBJQOH010000001">
    <property type="protein sequence ID" value="KAL3699087.1"/>
    <property type="molecule type" value="Genomic_DNA"/>
</dbReference>
<evidence type="ECO:0000313" key="3">
    <source>
        <dbReference type="EMBL" id="KAL3699087.1"/>
    </source>
</evidence>
<proteinExistence type="predicted"/>
<organism evidence="3 4">
    <name type="scientific">Riccia sorocarpa</name>
    <dbReference type="NCBI Taxonomy" id="122646"/>
    <lineage>
        <taxon>Eukaryota</taxon>
        <taxon>Viridiplantae</taxon>
        <taxon>Streptophyta</taxon>
        <taxon>Embryophyta</taxon>
        <taxon>Marchantiophyta</taxon>
        <taxon>Marchantiopsida</taxon>
        <taxon>Marchantiidae</taxon>
        <taxon>Marchantiales</taxon>
        <taxon>Ricciaceae</taxon>
        <taxon>Riccia</taxon>
    </lineage>
</organism>
<feature type="region of interest" description="Disordered" evidence="1">
    <location>
        <begin position="478"/>
        <end position="573"/>
    </location>
</feature>
<accession>A0ABD3I9W3</accession>
<protein>
    <recommendedName>
        <fullName evidence="2">Replitron HUH endonuclease domain-containing protein</fullName>
    </recommendedName>
</protein>
<dbReference type="AlphaFoldDB" id="A0ABD3I9W3"/>
<gene>
    <name evidence="3" type="ORF">R1sor_017109</name>
</gene>
<evidence type="ECO:0000259" key="2">
    <source>
        <dbReference type="Pfam" id="PF21859"/>
    </source>
</evidence>
<dbReference type="Pfam" id="PF21859">
    <property type="entry name" value="Replitron_HUH"/>
    <property type="match status" value="1"/>
</dbReference>
<feature type="compositionally biased region" description="Pro residues" evidence="1">
    <location>
        <begin position="559"/>
        <end position="569"/>
    </location>
</feature>
<dbReference type="Proteomes" id="UP001633002">
    <property type="component" value="Unassembled WGS sequence"/>
</dbReference>
<name>A0ABD3I9W3_9MARC</name>
<comment type="caution">
    <text evidence="3">The sequence shown here is derived from an EMBL/GenBank/DDBJ whole genome shotgun (WGS) entry which is preliminary data.</text>
</comment>
<sequence>MLTATQLYNLQCPPKNFRTADVTEHFGSVGVVTSDWSTDRVDWLVTGIAFASVRRRDRGHNIICGPFQVKHKEGVFTVLETVDGKEFCHPRFFKKEGEHSTTYMTTAALVWTRECLCDKNQDDLIENYCFCAAILQRDFCLVCPTVHRRIQEIKEDAAVDSVLSQNTCICTTYFGDGIDGFCGYRQTKDNEAISRMKQTTINLKPAPSPMKPARKTRTVIPKDLDVSLTVGIAGEDVTGETFDRLATFIQQHAKMGMISFERGDSHLLFQRSFFMIAGGPRLYADDKIVRMLKQEIRKAIGWMDDGPLGGSICVKSLRDTGLHTIVGIIGYCLKDEKEEHFRMFQKNVTDRQMNEGRRMHGIYGASEFKNRLQLTPMNILTRALQYRKYRAKGPVSTTFCKCLRQMIQSGQYIPTLKWTTMPTQSPHETIKRTGKLWVSCVQPQTITIHDIYHIFFGYRRKERYWNFTHPTEHMIADARTGRNNLPLDSDDESMPPLEHDDPDSDEPADERAYYTSIYDTLHGTPSPTAAQLPPTDDVNVPDGNDSPSRRPRYSRIAPQPDPIENPPPEARIEIPTTENEDDCEEIVDIDAYAREGVDQDEVARDLLDVGYTVLIRRPHALPTIPEEDIQQVNERDVPGLDGAPAEFISLH</sequence>
<feature type="domain" description="Replitron HUH endonuclease" evidence="2">
    <location>
        <begin position="228"/>
        <end position="358"/>
    </location>
</feature>
<evidence type="ECO:0000313" key="4">
    <source>
        <dbReference type="Proteomes" id="UP001633002"/>
    </source>
</evidence>